<dbReference type="AlphaFoldDB" id="A0A6J2YEX8"/>
<protein>
    <submittedName>
        <fullName evidence="7">Uncharacterized protein LOC115886599</fullName>
    </submittedName>
</protein>
<evidence type="ECO:0000259" key="5">
    <source>
        <dbReference type="PROSITE" id="PS50089"/>
    </source>
</evidence>
<feature type="domain" description="RING-type" evidence="5">
    <location>
        <begin position="21"/>
        <end position="56"/>
    </location>
</feature>
<evidence type="ECO:0000256" key="2">
    <source>
        <dbReference type="ARBA" id="ARBA00022771"/>
    </source>
</evidence>
<dbReference type="GO" id="GO:0043161">
    <property type="term" value="P:proteasome-mediated ubiquitin-dependent protein catabolic process"/>
    <property type="evidence" value="ECO:0007669"/>
    <property type="project" value="TreeGrafter"/>
</dbReference>
<evidence type="ECO:0000313" key="7">
    <source>
        <dbReference type="RefSeq" id="XP_030761694.1"/>
    </source>
</evidence>
<name>A0A6J2YEX8_SITOR</name>
<dbReference type="RefSeq" id="XP_030761694.1">
    <property type="nucleotide sequence ID" value="XM_030905834.1"/>
</dbReference>
<dbReference type="InterPro" id="IPR013083">
    <property type="entry name" value="Znf_RING/FYVE/PHD"/>
</dbReference>
<dbReference type="Pfam" id="PF21362">
    <property type="entry name" value="Sina_RING"/>
    <property type="match status" value="1"/>
</dbReference>
<dbReference type="GO" id="GO:0031624">
    <property type="term" value="F:ubiquitin conjugating enzyme binding"/>
    <property type="evidence" value="ECO:0007669"/>
    <property type="project" value="TreeGrafter"/>
</dbReference>
<evidence type="ECO:0000313" key="6">
    <source>
        <dbReference type="Proteomes" id="UP000504635"/>
    </source>
</evidence>
<dbReference type="KEGG" id="soy:115886599"/>
<dbReference type="SMART" id="SM00184">
    <property type="entry name" value="RING"/>
    <property type="match status" value="1"/>
</dbReference>
<keyword evidence="6" id="KW-1185">Reference proteome</keyword>
<dbReference type="GeneID" id="115886599"/>
<dbReference type="PROSITE" id="PS50089">
    <property type="entry name" value="ZF_RING_2"/>
    <property type="match status" value="1"/>
</dbReference>
<evidence type="ECO:0000256" key="1">
    <source>
        <dbReference type="ARBA" id="ARBA00022723"/>
    </source>
</evidence>
<evidence type="ECO:0000256" key="3">
    <source>
        <dbReference type="ARBA" id="ARBA00022833"/>
    </source>
</evidence>
<keyword evidence="1" id="KW-0479">Metal-binding</keyword>
<dbReference type="Proteomes" id="UP000504635">
    <property type="component" value="Unplaced"/>
</dbReference>
<dbReference type="InterPro" id="IPR001841">
    <property type="entry name" value="Znf_RING"/>
</dbReference>
<dbReference type="PANTHER" id="PTHR45877:SF2">
    <property type="entry name" value="E3 UBIQUITIN-PROTEIN LIGASE SINA-RELATED"/>
    <property type="match status" value="1"/>
</dbReference>
<dbReference type="GO" id="GO:0005737">
    <property type="term" value="C:cytoplasm"/>
    <property type="evidence" value="ECO:0007669"/>
    <property type="project" value="TreeGrafter"/>
</dbReference>
<sequence length="277" mass="31775">MSDIMPKKRNVEESLVEHFQCPVCYEFMDKMILNCPNGHSMCNLCISKLTRCPICKIKLAVTYRNINMEKASKTMKEWLAIHGNMDKSMSPAVVCAARRRQRRSLGSPLKREPSNDFLSKSLIQCPYSSCCYFTEQLLQLKIHIQNWHSSDTRQISNHTNHPKQANIKVSLYWDIASAYSMFTLSAPEVCFVVYIVRTPDSIHKSSHFINVLAISDQTCMYKFTCGHASKFCMFYQGRRQAQEGLEVNSSSVERVLRSGTAWFFTTLYISKVANLCS</sequence>
<dbReference type="InParanoid" id="A0A6J2YEX8"/>
<accession>A0A6J2YEX8</accession>
<dbReference type="PANTHER" id="PTHR45877">
    <property type="entry name" value="E3 UBIQUITIN-PROTEIN LIGASE SIAH2"/>
    <property type="match status" value="1"/>
</dbReference>
<gene>
    <name evidence="7" type="primary">LOC115886599</name>
</gene>
<reference evidence="7" key="1">
    <citation type="submission" date="2025-08" db="UniProtKB">
        <authorList>
            <consortium name="RefSeq"/>
        </authorList>
    </citation>
    <scope>IDENTIFICATION</scope>
    <source>
        <tissue evidence="7">Gonads</tissue>
    </source>
</reference>
<keyword evidence="3" id="KW-0862">Zinc</keyword>
<keyword evidence="2 4" id="KW-0863">Zinc-finger</keyword>
<dbReference type="OrthoDB" id="5855668at2759"/>
<evidence type="ECO:0000256" key="4">
    <source>
        <dbReference type="PROSITE-ProRule" id="PRU00175"/>
    </source>
</evidence>
<dbReference type="InterPro" id="IPR049548">
    <property type="entry name" value="Sina-like_RING"/>
</dbReference>
<dbReference type="InterPro" id="IPR004162">
    <property type="entry name" value="SINA-like_animal"/>
</dbReference>
<organism evidence="6 7">
    <name type="scientific">Sitophilus oryzae</name>
    <name type="common">Rice weevil</name>
    <name type="synonym">Curculio oryzae</name>
    <dbReference type="NCBI Taxonomy" id="7048"/>
    <lineage>
        <taxon>Eukaryota</taxon>
        <taxon>Metazoa</taxon>
        <taxon>Ecdysozoa</taxon>
        <taxon>Arthropoda</taxon>
        <taxon>Hexapoda</taxon>
        <taxon>Insecta</taxon>
        <taxon>Pterygota</taxon>
        <taxon>Neoptera</taxon>
        <taxon>Endopterygota</taxon>
        <taxon>Coleoptera</taxon>
        <taxon>Polyphaga</taxon>
        <taxon>Cucujiformia</taxon>
        <taxon>Curculionidae</taxon>
        <taxon>Dryophthorinae</taxon>
        <taxon>Sitophilus</taxon>
    </lineage>
</organism>
<proteinExistence type="predicted"/>
<dbReference type="GO" id="GO:0008270">
    <property type="term" value="F:zinc ion binding"/>
    <property type="evidence" value="ECO:0007669"/>
    <property type="project" value="UniProtKB-KW"/>
</dbReference>
<dbReference type="SUPFAM" id="SSF57850">
    <property type="entry name" value="RING/U-box"/>
    <property type="match status" value="1"/>
</dbReference>
<dbReference type="Gene3D" id="3.30.40.10">
    <property type="entry name" value="Zinc/RING finger domain, C3HC4 (zinc finger)"/>
    <property type="match status" value="1"/>
</dbReference>
<dbReference type="GO" id="GO:0061630">
    <property type="term" value="F:ubiquitin protein ligase activity"/>
    <property type="evidence" value="ECO:0007669"/>
    <property type="project" value="TreeGrafter"/>
</dbReference>